<proteinExistence type="predicted"/>
<sequence length="169" mass="18980">MDAKVIGDLKLAFACDLYETVKAARKLHGESMFRHTMVESNGTMVFVGAFPRKDILEFPNLDEGFAAGLKTFNLVGVVTDGKSGLDLFHLGGMNKPFTSLTDPRGIVKILIDEPFTAFLRMYFEVRGIMMDFTRMTHDQFLRAVEGEVFKNTSFSKMHEASELLKALEN</sequence>
<protein>
    <submittedName>
        <fullName evidence="1">Uncharacterized protein</fullName>
    </submittedName>
</protein>
<keyword evidence="2" id="KW-1185">Reference proteome</keyword>
<dbReference type="AlphaFoldDB" id="A0A7K1KL97"/>
<reference evidence="1 2" key="1">
    <citation type="submission" date="2019-11" db="EMBL/GenBank/DDBJ databases">
        <title>Pseudodesulfovibrio alkaliphilus, sp. nov., an alkaliphilic sulfate-reducing bacteria from mud volcano of Taman peninsula, Russia.</title>
        <authorList>
            <person name="Frolova A."/>
            <person name="Merkel A.Y."/>
            <person name="Slobodkin A.I."/>
        </authorList>
    </citation>
    <scope>NUCLEOTIDE SEQUENCE [LARGE SCALE GENOMIC DNA]</scope>
    <source>
        <strain evidence="1 2">F-1</strain>
    </source>
</reference>
<evidence type="ECO:0000313" key="1">
    <source>
        <dbReference type="EMBL" id="MUM76848.1"/>
    </source>
</evidence>
<dbReference type="Proteomes" id="UP000461162">
    <property type="component" value="Unassembled WGS sequence"/>
</dbReference>
<organism evidence="1 2">
    <name type="scientific">Pseudodesulfovibrio alkaliphilus</name>
    <dbReference type="NCBI Taxonomy" id="2661613"/>
    <lineage>
        <taxon>Bacteria</taxon>
        <taxon>Pseudomonadati</taxon>
        <taxon>Thermodesulfobacteriota</taxon>
        <taxon>Desulfovibrionia</taxon>
        <taxon>Desulfovibrionales</taxon>
        <taxon>Desulfovibrionaceae</taxon>
    </lineage>
</organism>
<dbReference type="RefSeq" id="WP_155932500.1">
    <property type="nucleotide sequence ID" value="NZ_WODC01000002.1"/>
</dbReference>
<name>A0A7K1KL97_9BACT</name>
<dbReference type="EMBL" id="WODC01000002">
    <property type="protein sequence ID" value="MUM76848.1"/>
    <property type="molecule type" value="Genomic_DNA"/>
</dbReference>
<evidence type="ECO:0000313" key="2">
    <source>
        <dbReference type="Proteomes" id="UP000461162"/>
    </source>
</evidence>
<accession>A0A7K1KL97</accession>
<gene>
    <name evidence="1" type="ORF">GKC30_04285</name>
</gene>
<comment type="caution">
    <text evidence="1">The sequence shown here is derived from an EMBL/GenBank/DDBJ whole genome shotgun (WGS) entry which is preliminary data.</text>
</comment>